<feature type="transmembrane region" description="Helical" evidence="1">
    <location>
        <begin position="21"/>
        <end position="46"/>
    </location>
</feature>
<name>A0A1I7WN12_HETBA</name>
<feature type="transmembrane region" description="Helical" evidence="1">
    <location>
        <begin position="72"/>
        <end position="94"/>
    </location>
</feature>
<proteinExistence type="predicted"/>
<keyword evidence="1" id="KW-1133">Transmembrane helix</keyword>
<evidence type="ECO:0000256" key="1">
    <source>
        <dbReference type="SAM" id="Phobius"/>
    </source>
</evidence>
<reference evidence="3" key="1">
    <citation type="submission" date="2016-11" db="UniProtKB">
        <authorList>
            <consortium name="WormBaseParasite"/>
        </authorList>
    </citation>
    <scope>IDENTIFICATION</scope>
</reference>
<dbReference type="PANTHER" id="PTHR46895:SF1">
    <property type="entry name" value="G-PROTEIN COUPLED RECEPTORS FAMILY 1 PROFILE DOMAIN-CONTAINING PROTEIN"/>
    <property type="match status" value="1"/>
</dbReference>
<dbReference type="Gene3D" id="1.20.1070.10">
    <property type="entry name" value="Rhodopsin 7-helix transmembrane proteins"/>
    <property type="match status" value="1"/>
</dbReference>
<keyword evidence="2" id="KW-1185">Reference proteome</keyword>
<accession>A0A1I7WN12</accession>
<sequence length="166" mass="19006">MGSASFRRYSDMDSRQKRDRKVTVTVLAIIACFFLTHTPSTIPFIVELSSSMLTKEQSVAISRWMPHLQPAIHAWLLTGKVANFVLFCMSSVYFRRRLNIIIRTRSTRELCNNCVMDRLQCHCDSQQKKYSGVSSGLSMRGQPMKMSTLKYRDAVARQSSCTTHVE</sequence>
<dbReference type="PANTHER" id="PTHR46895">
    <property type="entry name" value="PROTEIN CBG20548-RELATED"/>
    <property type="match status" value="1"/>
</dbReference>
<dbReference type="WBParaSite" id="Hba_06472">
    <property type="protein sequence ID" value="Hba_06472"/>
    <property type="gene ID" value="Hba_06472"/>
</dbReference>
<evidence type="ECO:0000313" key="2">
    <source>
        <dbReference type="Proteomes" id="UP000095283"/>
    </source>
</evidence>
<keyword evidence="1" id="KW-0472">Membrane</keyword>
<keyword evidence="1" id="KW-0812">Transmembrane</keyword>
<protein>
    <submittedName>
        <fullName evidence="3">G_PROTEIN_RECEP_F1_2 domain-containing protein</fullName>
    </submittedName>
</protein>
<dbReference type="Proteomes" id="UP000095283">
    <property type="component" value="Unplaced"/>
</dbReference>
<evidence type="ECO:0000313" key="3">
    <source>
        <dbReference type="WBParaSite" id="Hba_06472"/>
    </source>
</evidence>
<organism evidence="2 3">
    <name type="scientific">Heterorhabditis bacteriophora</name>
    <name type="common">Entomopathogenic nematode worm</name>
    <dbReference type="NCBI Taxonomy" id="37862"/>
    <lineage>
        <taxon>Eukaryota</taxon>
        <taxon>Metazoa</taxon>
        <taxon>Ecdysozoa</taxon>
        <taxon>Nematoda</taxon>
        <taxon>Chromadorea</taxon>
        <taxon>Rhabditida</taxon>
        <taxon>Rhabditina</taxon>
        <taxon>Rhabditomorpha</taxon>
        <taxon>Strongyloidea</taxon>
        <taxon>Heterorhabditidae</taxon>
        <taxon>Heterorhabditis</taxon>
    </lineage>
</organism>
<dbReference type="AlphaFoldDB" id="A0A1I7WN12"/>
<dbReference type="SUPFAM" id="SSF81321">
    <property type="entry name" value="Family A G protein-coupled receptor-like"/>
    <property type="match status" value="1"/>
</dbReference>
<dbReference type="PROSITE" id="PS51257">
    <property type="entry name" value="PROKAR_LIPOPROTEIN"/>
    <property type="match status" value="1"/>
</dbReference>